<dbReference type="PANTHER" id="PTHR43734:SF7">
    <property type="entry name" value="4,4'-DIAPONEUROSPORENE OXYGENASE"/>
    <property type="match status" value="1"/>
</dbReference>
<keyword evidence="11" id="KW-0472">Membrane</keyword>
<dbReference type="InterPro" id="IPR036188">
    <property type="entry name" value="FAD/NAD-bd_sf"/>
</dbReference>
<evidence type="ECO:0000313" key="14">
    <source>
        <dbReference type="Proteomes" id="UP001185028"/>
    </source>
</evidence>
<accession>A0ABU1ITT7</accession>
<dbReference type="EMBL" id="JAVDQH010000002">
    <property type="protein sequence ID" value="MDR6242670.1"/>
    <property type="molecule type" value="Genomic_DNA"/>
</dbReference>
<evidence type="ECO:0000256" key="5">
    <source>
        <dbReference type="ARBA" id="ARBA00038194"/>
    </source>
</evidence>
<comment type="cofactor">
    <cofactor evidence="1">
        <name>FAD</name>
        <dbReference type="ChEBI" id="CHEBI:57692"/>
    </cofactor>
</comment>
<name>A0ABU1ITT7_9BACL</name>
<sequence length="498" mass="54877">MNSYGQPGSRRAIIIGAGFGGLSCAIGLASEGYEVTILEKQPTIGGKLQSLELDGYHFDRGPSTITMPHVFRSVFERAGRQMDDYVQLYELEPRTRNVFADGHTVDLSRHAEYTAEQIAAYSPEDARNYSRFLQEASAMYREADQQFLNTLLLSWRDKLKPSMGRSLLRVRPLTTLQALLGRYFRHPNTLMLLGRYATYVGASPYQAPAIFAMLAHVEAVDGVYGVYGGTSNIVRGMARLAVELGVTIHPNTEVTRIRVHAGAVSGVETNSGDYEASLVIVNGDVLSASRMLLSEKERPSLPDHRIASYEPSLSGFVTLAGVAKRYDQLLHHTVFFPEQYEPEFQSIFTQKTAPSDPTLYICHSGHSEAGMAPDGGSNLFILANAPYTSKQWNWQTQQQAYGERIATMLEGYGLTGIRSGPVWQHYTPEDIQRDTYAHRGAIYGISSNGAKQTFFRPGNRSPDVKGLWYVGGTTHPGGGTPIVTLSGQLVAKHIASQR</sequence>
<dbReference type="InterPro" id="IPR002937">
    <property type="entry name" value="Amino_oxidase"/>
</dbReference>
<evidence type="ECO:0000259" key="12">
    <source>
        <dbReference type="Pfam" id="PF01593"/>
    </source>
</evidence>
<dbReference type="SUPFAM" id="SSF51905">
    <property type="entry name" value="FAD/NAD(P)-binding domain"/>
    <property type="match status" value="1"/>
</dbReference>
<evidence type="ECO:0000256" key="7">
    <source>
        <dbReference type="ARBA" id="ARBA00041900"/>
    </source>
</evidence>
<evidence type="ECO:0000313" key="13">
    <source>
        <dbReference type="EMBL" id="MDR6242670.1"/>
    </source>
</evidence>
<evidence type="ECO:0000256" key="3">
    <source>
        <dbReference type="ARBA" id="ARBA00023002"/>
    </source>
</evidence>
<comment type="caution">
    <text evidence="13">The sequence shown here is derived from an EMBL/GenBank/DDBJ whole genome shotgun (WGS) entry which is preliminary data.</text>
</comment>
<keyword evidence="2 10" id="KW-0125">Carotenoid biosynthesis</keyword>
<evidence type="ECO:0000256" key="8">
    <source>
        <dbReference type="ARBA" id="ARBA00042619"/>
    </source>
</evidence>
<keyword evidence="3 10" id="KW-0560">Oxidoreductase</keyword>
<comment type="pathway">
    <text evidence="4">Carotenoid biosynthesis; staphyloxanthin biosynthesis; staphyloxanthin from farnesyl diphosphate: step 3/5.</text>
</comment>
<comment type="catalytic activity">
    <reaction evidence="9">
        <text>all-trans-4,4'-diaponeurosporene + 2 AH2 + 2 O2 = 4,4'-diaponeurosporenal + 2 A + 3 H2O</text>
        <dbReference type="Rhea" id="RHEA:56104"/>
        <dbReference type="ChEBI" id="CHEBI:13193"/>
        <dbReference type="ChEBI" id="CHEBI:15377"/>
        <dbReference type="ChEBI" id="CHEBI:15379"/>
        <dbReference type="ChEBI" id="CHEBI:17499"/>
        <dbReference type="ChEBI" id="CHEBI:62743"/>
        <dbReference type="ChEBI" id="CHEBI:79065"/>
    </reaction>
</comment>
<keyword evidence="11" id="KW-1133">Transmembrane helix</keyword>
<evidence type="ECO:0000256" key="9">
    <source>
        <dbReference type="ARBA" id="ARBA00048532"/>
    </source>
</evidence>
<evidence type="ECO:0000256" key="1">
    <source>
        <dbReference type="ARBA" id="ARBA00001974"/>
    </source>
</evidence>
<dbReference type="RefSeq" id="WP_188774180.1">
    <property type="nucleotide sequence ID" value="NZ_BMMB01000002.1"/>
</dbReference>
<proteinExistence type="inferred from homology"/>
<reference evidence="13 14" key="1">
    <citation type="submission" date="2023-07" db="EMBL/GenBank/DDBJ databases">
        <title>Genomic Encyclopedia of Type Strains, Phase IV (KMG-IV): sequencing the most valuable type-strain genomes for metagenomic binning, comparative biology and taxonomic classification.</title>
        <authorList>
            <person name="Goeker M."/>
        </authorList>
    </citation>
    <scope>NUCLEOTIDE SEQUENCE [LARGE SCALE GENOMIC DNA]</scope>
    <source>
        <strain evidence="13 14">DSM 22170</strain>
    </source>
</reference>
<evidence type="ECO:0000256" key="6">
    <source>
        <dbReference type="ARBA" id="ARBA00039159"/>
    </source>
</evidence>
<protein>
    <recommendedName>
        <fullName evidence="6">4,4'-diaponeurosporene oxygenase</fullName>
    </recommendedName>
    <alternativeName>
        <fullName evidence="7">4,4'-diaponeurosporene oxidase</fullName>
    </alternativeName>
    <alternativeName>
        <fullName evidence="8">Carotenoid oxidase</fullName>
    </alternativeName>
</protein>
<evidence type="ECO:0000256" key="10">
    <source>
        <dbReference type="RuleBase" id="RU362075"/>
    </source>
</evidence>
<evidence type="ECO:0000256" key="2">
    <source>
        <dbReference type="ARBA" id="ARBA00022746"/>
    </source>
</evidence>
<dbReference type="Pfam" id="PF01593">
    <property type="entry name" value="Amino_oxidase"/>
    <property type="match status" value="1"/>
</dbReference>
<feature type="domain" description="Amine oxidase" evidence="12">
    <location>
        <begin position="20"/>
        <end position="494"/>
    </location>
</feature>
<gene>
    <name evidence="13" type="ORF">JOC58_000554</name>
</gene>
<evidence type="ECO:0000256" key="4">
    <source>
        <dbReference type="ARBA" id="ARBA00037901"/>
    </source>
</evidence>
<feature type="transmembrane region" description="Helical" evidence="11">
    <location>
        <begin position="12"/>
        <end position="30"/>
    </location>
</feature>
<dbReference type="Proteomes" id="UP001185028">
    <property type="component" value="Unassembled WGS sequence"/>
</dbReference>
<evidence type="ECO:0000256" key="11">
    <source>
        <dbReference type="SAM" id="Phobius"/>
    </source>
</evidence>
<organism evidence="13 14">
    <name type="scientific">Paenibacillus hunanensis</name>
    <dbReference type="NCBI Taxonomy" id="539262"/>
    <lineage>
        <taxon>Bacteria</taxon>
        <taxon>Bacillati</taxon>
        <taxon>Bacillota</taxon>
        <taxon>Bacilli</taxon>
        <taxon>Bacillales</taxon>
        <taxon>Paenibacillaceae</taxon>
        <taxon>Paenibacillus</taxon>
    </lineage>
</organism>
<keyword evidence="14" id="KW-1185">Reference proteome</keyword>
<dbReference type="PANTHER" id="PTHR43734">
    <property type="entry name" value="PHYTOENE DESATURASE"/>
    <property type="match status" value="1"/>
</dbReference>
<dbReference type="InterPro" id="IPR014105">
    <property type="entry name" value="Carotenoid/retinoid_OxRdtase"/>
</dbReference>
<comment type="similarity">
    <text evidence="5">Belongs to the carotenoid/retinoid oxidoreductase family. CrtP subfamily.</text>
</comment>
<dbReference type="NCBIfam" id="TIGR02734">
    <property type="entry name" value="crtI_fam"/>
    <property type="match status" value="1"/>
</dbReference>
<keyword evidence="11" id="KW-0812">Transmembrane</keyword>
<dbReference type="Gene3D" id="3.50.50.60">
    <property type="entry name" value="FAD/NAD(P)-binding domain"/>
    <property type="match status" value="2"/>
</dbReference>